<accession>A0ACD4D4P8</accession>
<organism evidence="1 2">
    <name type="scientific">Phyllobacterium zundukense</name>
    <dbReference type="NCBI Taxonomy" id="1867719"/>
    <lineage>
        <taxon>Bacteria</taxon>
        <taxon>Pseudomonadati</taxon>
        <taxon>Pseudomonadota</taxon>
        <taxon>Alphaproteobacteria</taxon>
        <taxon>Hyphomicrobiales</taxon>
        <taxon>Phyllobacteriaceae</taxon>
        <taxon>Phyllobacterium</taxon>
    </lineage>
</organism>
<protein>
    <submittedName>
        <fullName evidence="1">Antitoxin MazE family protein</fullName>
    </submittedName>
</protein>
<reference evidence="1" key="1">
    <citation type="submission" date="2022-09" db="EMBL/GenBank/DDBJ databases">
        <title>Interaction between co-microsymbionts with complementary sets of symbiotic genes in legume-rhizobium systems.</title>
        <authorList>
            <person name="Safronova V."/>
            <person name="Sazanova A."/>
            <person name="Afonin A."/>
            <person name="Chirak E."/>
        </authorList>
    </citation>
    <scope>NUCLEOTIDE SEQUENCE</scope>
    <source>
        <strain evidence="1">A18/3m</strain>
    </source>
</reference>
<proteinExistence type="predicted"/>
<evidence type="ECO:0000313" key="1">
    <source>
        <dbReference type="EMBL" id="UXN60822.1"/>
    </source>
</evidence>
<evidence type="ECO:0000313" key="2">
    <source>
        <dbReference type="Proteomes" id="UP001061991"/>
    </source>
</evidence>
<dbReference type="EMBL" id="CP104973">
    <property type="protein sequence ID" value="UXN60822.1"/>
    <property type="molecule type" value="Genomic_DNA"/>
</dbReference>
<sequence>MRSSTQPKKTSQQKVKEHRERLRAQGLRPVQFWLPDVNSKEFKEEAHRESLAIANSPTEADDQAFIDSISDFDDSVDETR</sequence>
<dbReference type="Proteomes" id="UP001061991">
    <property type="component" value="Chromosome"/>
</dbReference>
<name>A0ACD4D4P8_9HYPH</name>
<gene>
    <name evidence="1" type="ORF">N8E88_30895</name>
</gene>
<keyword evidence="2" id="KW-1185">Reference proteome</keyword>